<dbReference type="InterPro" id="IPR050908">
    <property type="entry name" value="SmbC-like"/>
</dbReference>
<dbReference type="InterPro" id="IPR010499">
    <property type="entry name" value="AraC_E-bd"/>
</dbReference>
<reference evidence="2 3" key="1">
    <citation type="submission" date="2018-10" db="EMBL/GenBank/DDBJ databases">
        <title>Rhodobacter sp . BO-81.</title>
        <authorList>
            <person name="Im W.T."/>
        </authorList>
    </citation>
    <scope>NUCLEOTIDE SEQUENCE [LARGE SCALE GENOMIC DNA]</scope>
    <source>
        <strain evidence="2 3">BO-81</strain>
    </source>
</reference>
<keyword evidence="3" id="KW-1185">Reference proteome</keyword>
<dbReference type="InterPro" id="IPR011256">
    <property type="entry name" value="Reg_factor_effector_dom_sf"/>
</dbReference>
<proteinExistence type="predicted"/>
<sequence length="169" mass="18298">MLDRGGSGTGEGADPMGHEISVRELGAARLAGVLHRGDYRKLGTSFERLRELLGPGDWAQVRRAAAVGHDNPRRTAEADLRAHACVLVTEAFALRPPFEEIRYPAGRYAVMLLRGPCDQLPEAGRGFIEDWLAASGEVAAGPAPYEVYLNDPRDTAPADLLTEVRLPLV</sequence>
<dbReference type="EMBL" id="RCHI01000001">
    <property type="protein sequence ID" value="RLL72872.1"/>
    <property type="molecule type" value="Genomic_DNA"/>
</dbReference>
<evidence type="ECO:0000313" key="2">
    <source>
        <dbReference type="EMBL" id="RLL72872.1"/>
    </source>
</evidence>
<comment type="caution">
    <text evidence="2">The sequence shown here is derived from an EMBL/GenBank/DDBJ whole genome shotgun (WGS) entry which is preliminary data.</text>
</comment>
<evidence type="ECO:0000313" key="3">
    <source>
        <dbReference type="Proteomes" id="UP000279673"/>
    </source>
</evidence>
<evidence type="ECO:0000259" key="1">
    <source>
        <dbReference type="SMART" id="SM00871"/>
    </source>
</evidence>
<feature type="domain" description="AraC effector-binding" evidence="1">
    <location>
        <begin position="18"/>
        <end position="169"/>
    </location>
</feature>
<gene>
    <name evidence="2" type="ORF">DYS74_00680</name>
</gene>
<dbReference type="Proteomes" id="UP000279673">
    <property type="component" value="Unassembled WGS sequence"/>
</dbReference>
<accession>A0A421BX13</accession>
<dbReference type="SMART" id="SM00871">
    <property type="entry name" value="AraC_E_bind"/>
    <property type="match status" value="1"/>
</dbReference>
<dbReference type="SUPFAM" id="SSF55136">
    <property type="entry name" value="Probable bacterial effector-binding domain"/>
    <property type="match status" value="1"/>
</dbReference>
<dbReference type="PANTHER" id="PTHR40055">
    <property type="entry name" value="TRANSCRIPTIONAL REGULATOR YGIV-RELATED"/>
    <property type="match status" value="1"/>
</dbReference>
<dbReference type="AlphaFoldDB" id="A0A421BX13"/>
<dbReference type="Pfam" id="PF06445">
    <property type="entry name" value="GyrI-like"/>
    <property type="match status" value="1"/>
</dbReference>
<dbReference type="Gene3D" id="3.20.80.10">
    <property type="entry name" value="Regulatory factor, effector binding domain"/>
    <property type="match status" value="1"/>
</dbReference>
<organism evidence="2 3">
    <name type="scientific">Paenirhodobacter hankyongi</name>
    <dbReference type="NCBI Taxonomy" id="2294033"/>
    <lineage>
        <taxon>Bacteria</taxon>
        <taxon>Pseudomonadati</taxon>
        <taxon>Pseudomonadota</taxon>
        <taxon>Alphaproteobacteria</taxon>
        <taxon>Rhodobacterales</taxon>
        <taxon>Rhodobacter group</taxon>
        <taxon>Paenirhodobacter</taxon>
    </lineage>
</organism>
<protein>
    <submittedName>
        <fullName evidence="2">GyrI-like domain-containing protein</fullName>
    </submittedName>
</protein>
<dbReference type="InterPro" id="IPR029442">
    <property type="entry name" value="GyrI-like"/>
</dbReference>
<name>A0A421BX13_9RHOB</name>
<dbReference type="PANTHER" id="PTHR40055:SF1">
    <property type="entry name" value="TRANSCRIPTIONAL REGULATOR YGIV-RELATED"/>
    <property type="match status" value="1"/>
</dbReference>